<reference evidence="2" key="2">
    <citation type="journal article" date="2015" name="Data Brief">
        <title>Shoot transcriptome of the giant reed, Arundo donax.</title>
        <authorList>
            <person name="Barrero R.A."/>
            <person name="Guerrero F.D."/>
            <person name="Moolhuijzen P."/>
            <person name="Goolsby J.A."/>
            <person name="Tidwell J."/>
            <person name="Bellgard S.E."/>
            <person name="Bellgard M.I."/>
        </authorList>
    </citation>
    <scope>NUCLEOTIDE SEQUENCE</scope>
    <source>
        <tissue evidence="2">Shoot tissue taken approximately 20 cm above the soil surface</tissue>
    </source>
</reference>
<dbReference type="AlphaFoldDB" id="A0A0A9CJF7"/>
<reference evidence="2" key="1">
    <citation type="submission" date="2014-09" db="EMBL/GenBank/DDBJ databases">
        <authorList>
            <person name="Magalhaes I.L.F."/>
            <person name="Oliveira U."/>
            <person name="Santos F.R."/>
            <person name="Vidigal T.H.D.A."/>
            <person name="Brescovit A.D."/>
            <person name="Santos A.J."/>
        </authorList>
    </citation>
    <scope>NUCLEOTIDE SEQUENCE</scope>
    <source>
        <tissue evidence="2">Shoot tissue taken approximately 20 cm above the soil surface</tissue>
    </source>
</reference>
<evidence type="ECO:0000313" key="2">
    <source>
        <dbReference type="EMBL" id="JAD76454.1"/>
    </source>
</evidence>
<feature type="compositionally biased region" description="Polar residues" evidence="1">
    <location>
        <begin position="24"/>
        <end position="44"/>
    </location>
</feature>
<feature type="compositionally biased region" description="Low complexity" evidence="1">
    <location>
        <begin position="45"/>
        <end position="54"/>
    </location>
</feature>
<evidence type="ECO:0000256" key="1">
    <source>
        <dbReference type="SAM" id="MobiDB-lite"/>
    </source>
</evidence>
<sequence>MNTAPVGRNTELVSPAPCTPISTSTPFTSLANSPTSTLNGGSPITTSNPTRSASATTASTFTSFRGCRREMIIIRGFAFSFSSPSAPVSFTGASRGREKISRRNLVNSGMECPMGSRAGSMLKSLCMRIPTTAPGKHRTRSSLSMSTISYRDSRPRMVRYLPTYHGWMFSTTSCTSPPNRTAWRYSGIRMSLKSCQ</sequence>
<dbReference type="EMBL" id="GBRH01221441">
    <property type="protein sequence ID" value="JAD76454.1"/>
    <property type="molecule type" value="Transcribed_RNA"/>
</dbReference>
<accession>A0A0A9CJF7</accession>
<organism evidence="2">
    <name type="scientific">Arundo donax</name>
    <name type="common">Giant reed</name>
    <name type="synonym">Donax arundinaceus</name>
    <dbReference type="NCBI Taxonomy" id="35708"/>
    <lineage>
        <taxon>Eukaryota</taxon>
        <taxon>Viridiplantae</taxon>
        <taxon>Streptophyta</taxon>
        <taxon>Embryophyta</taxon>
        <taxon>Tracheophyta</taxon>
        <taxon>Spermatophyta</taxon>
        <taxon>Magnoliopsida</taxon>
        <taxon>Liliopsida</taxon>
        <taxon>Poales</taxon>
        <taxon>Poaceae</taxon>
        <taxon>PACMAD clade</taxon>
        <taxon>Arundinoideae</taxon>
        <taxon>Arundineae</taxon>
        <taxon>Arundo</taxon>
    </lineage>
</organism>
<protein>
    <submittedName>
        <fullName evidence="2">Uncharacterized protein</fullName>
    </submittedName>
</protein>
<proteinExistence type="predicted"/>
<feature type="region of interest" description="Disordered" evidence="1">
    <location>
        <begin position="24"/>
        <end position="54"/>
    </location>
</feature>
<name>A0A0A9CJF7_ARUDO</name>